<proteinExistence type="inferred from homology"/>
<gene>
    <name evidence="6" type="ORF">GCM10025791_33010</name>
</gene>
<dbReference type="PROSITE" id="PS00687">
    <property type="entry name" value="ALDEHYDE_DEHYDR_GLU"/>
    <property type="match status" value="1"/>
</dbReference>
<sequence>MQNFPLMINGEPVETPQHSEVINPATGLPFASCSQADVHVAQQAIGAAAQAFDSWSKLSHSQRQEYCHQIGAVIEANMPELMQLICQETGKPMGGLNGVGAGMEVGGSAFWAHFTADLELPVEVLQDDDSGRVELHRKPLGVVASITPWNWPLLIATWHVIPALLAGNTVVIKPSPYTPITTLRMVELANSVLPPGVLNAITGDGEVGNLLTSHPQIAKVIFTGSTPTGRKIMASASASLKRLTLELGGNDAGIVLPGTNLDSALPAIFGCCFHNNGQTCAALKRLYVHRSQYQAACDGMAAKARTIKVGNGLEEGTELGPVQNAAQLAIVESLVAAAKEEGGKVLCGGERLPGDGYFYAPTVVAGLSNGSRLVDEEPFGPVLPIVAYDSLEEVIELANDNDAGLGGSVWADDLDDAHALAGKLACGTVWINDHGAVQPNMPFGGVKQSGLGVEFGLEGLKEMTSCQSICIKPLAPKPS</sequence>
<dbReference type="InterPro" id="IPR044086">
    <property type="entry name" value="LUC3-like"/>
</dbReference>
<evidence type="ECO:0000313" key="7">
    <source>
        <dbReference type="Proteomes" id="UP001409585"/>
    </source>
</evidence>
<dbReference type="InterPro" id="IPR016163">
    <property type="entry name" value="Ald_DH_C"/>
</dbReference>
<protein>
    <submittedName>
        <fullName evidence="6">Aldehyde dehydrogenase family protein</fullName>
    </submittedName>
</protein>
<dbReference type="InterPro" id="IPR016160">
    <property type="entry name" value="Ald_DH_CS_CYS"/>
</dbReference>
<feature type="active site" evidence="3">
    <location>
        <position position="246"/>
    </location>
</feature>
<evidence type="ECO:0000256" key="1">
    <source>
        <dbReference type="ARBA" id="ARBA00009986"/>
    </source>
</evidence>
<dbReference type="PROSITE" id="PS00070">
    <property type="entry name" value="ALDEHYDE_DEHYDR_CYS"/>
    <property type="match status" value="1"/>
</dbReference>
<dbReference type="InterPro" id="IPR029510">
    <property type="entry name" value="Ald_DH_CS_GLU"/>
</dbReference>
<dbReference type="GO" id="GO:0016620">
    <property type="term" value="F:oxidoreductase activity, acting on the aldehyde or oxo group of donors, NAD or NADP as acceptor"/>
    <property type="evidence" value="ECO:0007669"/>
    <property type="project" value="InterPro"/>
</dbReference>
<dbReference type="Proteomes" id="UP001409585">
    <property type="component" value="Unassembled WGS sequence"/>
</dbReference>
<name>A0AAV3U5M3_9ALTE</name>
<comment type="caution">
    <text evidence="6">The sequence shown here is derived from an EMBL/GenBank/DDBJ whole genome shotgun (WGS) entry which is preliminary data.</text>
</comment>
<accession>A0AAV3U5M3</accession>
<dbReference type="InterPro" id="IPR016162">
    <property type="entry name" value="Ald_DH_N"/>
</dbReference>
<dbReference type="Gene3D" id="3.40.309.10">
    <property type="entry name" value="Aldehyde Dehydrogenase, Chain A, domain 2"/>
    <property type="match status" value="1"/>
</dbReference>
<dbReference type="FunFam" id="3.40.605.10:FF:000007">
    <property type="entry name" value="NAD/NADP-dependent betaine aldehyde dehydrogenase"/>
    <property type="match status" value="1"/>
</dbReference>
<evidence type="ECO:0000256" key="4">
    <source>
        <dbReference type="RuleBase" id="RU003345"/>
    </source>
</evidence>
<dbReference type="PANTHER" id="PTHR11699">
    <property type="entry name" value="ALDEHYDE DEHYDROGENASE-RELATED"/>
    <property type="match status" value="1"/>
</dbReference>
<dbReference type="InterPro" id="IPR015590">
    <property type="entry name" value="Aldehyde_DH_dom"/>
</dbReference>
<dbReference type="InterPro" id="IPR016161">
    <property type="entry name" value="Ald_DH/histidinol_DH"/>
</dbReference>
<organism evidence="6 7">
    <name type="scientific">Halioxenophilus aromaticivorans</name>
    <dbReference type="NCBI Taxonomy" id="1306992"/>
    <lineage>
        <taxon>Bacteria</taxon>
        <taxon>Pseudomonadati</taxon>
        <taxon>Pseudomonadota</taxon>
        <taxon>Gammaproteobacteria</taxon>
        <taxon>Alteromonadales</taxon>
        <taxon>Alteromonadaceae</taxon>
        <taxon>Halioxenophilus</taxon>
    </lineage>
</organism>
<dbReference type="AlphaFoldDB" id="A0AAV3U5M3"/>
<keyword evidence="7" id="KW-1185">Reference proteome</keyword>
<comment type="similarity">
    <text evidence="1 4">Belongs to the aldehyde dehydrogenase family.</text>
</comment>
<feature type="domain" description="Aldehyde dehydrogenase" evidence="5">
    <location>
        <begin position="17"/>
        <end position="469"/>
    </location>
</feature>
<evidence type="ECO:0000313" key="6">
    <source>
        <dbReference type="EMBL" id="GAA4950120.1"/>
    </source>
</evidence>
<evidence type="ECO:0000259" key="5">
    <source>
        <dbReference type="Pfam" id="PF00171"/>
    </source>
</evidence>
<dbReference type="SUPFAM" id="SSF53720">
    <property type="entry name" value="ALDH-like"/>
    <property type="match status" value="1"/>
</dbReference>
<dbReference type="EMBL" id="BAABLX010000028">
    <property type="protein sequence ID" value="GAA4950120.1"/>
    <property type="molecule type" value="Genomic_DNA"/>
</dbReference>
<dbReference type="CDD" id="cd07106">
    <property type="entry name" value="ALDH_AldA-AAD23400"/>
    <property type="match status" value="1"/>
</dbReference>
<dbReference type="Gene3D" id="3.40.605.10">
    <property type="entry name" value="Aldehyde Dehydrogenase, Chain A, domain 1"/>
    <property type="match status" value="1"/>
</dbReference>
<dbReference type="Pfam" id="PF00171">
    <property type="entry name" value="Aldedh"/>
    <property type="match status" value="1"/>
</dbReference>
<evidence type="ECO:0000256" key="2">
    <source>
        <dbReference type="ARBA" id="ARBA00023002"/>
    </source>
</evidence>
<keyword evidence="2 4" id="KW-0560">Oxidoreductase</keyword>
<dbReference type="RefSeq" id="WP_345424827.1">
    <property type="nucleotide sequence ID" value="NZ_AP031496.1"/>
</dbReference>
<reference evidence="7" key="1">
    <citation type="journal article" date="2019" name="Int. J. Syst. Evol. Microbiol.">
        <title>The Global Catalogue of Microorganisms (GCM) 10K type strain sequencing project: providing services to taxonomists for standard genome sequencing and annotation.</title>
        <authorList>
            <consortium name="The Broad Institute Genomics Platform"/>
            <consortium name="The Broad Institute Genome Sequencing Center for Infectious Disease"/>
            <person name="Wu L."/>
            <person name="Ma J."/>
        </authorList>
    </citation>
    <scope>NUCLEOTIDE SEQUENCE [LARGE SCALE GENOMIC DNA]</scope>
    <source>
        <strain evidence="7">JCM 19134</strain>
    </source>
</reference>
<evidence type="ECO:0000256" key="3">
    <source>
        <dbReference type="PROSITE-ProRule" id="PRU10007"/>
    </source>
</evidence>